<evidence type="ECO:0000313" key="7">
    <source>
        <dbReference type="EMBL" id="MXQ07917.1"/>
    </source>
</evidence>
<dbReference type="PANTHER" id="PTHR33164:SF5">
    <property type="entry name" value="ORGANIC HYDROPEROXIDE RESISTANCE TRANSCRIPTIONAL REGULATOR"/>
    <property type="match status" value="1"/>
</dbReference>
<keyword evidence="4" id="KW-0238">DNA-binding</keyword>
<dbReference type="FunFam" id="1.10.10.10:FF:000163">
    <property type="entry name" value="MarR family transcriptional regulator"/>
    <property type="match status" value="1"/>
</dbReference>
<dbReference type="InterPro" id="IPR036390">
    <property type="entry name" value="WH_DNA-bd_sf"/>
</dbReference>
<evidence type="ECO:0000256" key="2">
    <source>
        <dbReference type="ARBA" id="ARBA00022490"/>
    </source>
</evidence>
<dbReference type="InterPro" id="IPR000835">
    <property type="entry name" value="HTH_MarR-typ"/>
</dbReference>
<dbReference type="PROSITE" id="PS50995">
    <property type="entry name" value="HTH_MARR_2"/>
    <property type="match status" value="1"/>
</dbReference>
<keyword evidence="2" id="KW-0963">Cytoplasm</keyword>
<name>A0A7C9MR16_9RHOB</name>
<dbReference type="AlphaFoldDB" id="A0A7C9MR16"/>
<dbReference type="GO" id="GO:0003677">
    <property type="term" value="F:DNA binding"/>
    <property type="evidence" value="ECO:0007669"/>
    <property type="project" value="UniProtKB-KW"/>
</dbReference>
<keyword evidence="5" id="KW-0804">Transcription</keyword>
<evidence type="ECO:0000256" key="4">
    <source>
        <dbReference type="ARBA" id="ARBA00023125"/>
    </source>
</evidence>
<dbReference type="InterPro" id="IPR039422">
    <property type="entry name" value="MarR/SlyA-like"/>
</dbReference>
<keyword evidence="3" id="KW-0805">Transcription regulation</keyword>
<dbReference type="RefSeq" id="WP_160763764.1">
    <property type="nucleotide sequence ID" value="NZ_WUPT01000001.1"/>
</dbReference>
<evidence type="ECO:0000256" key="5">
    <source>
        <dbReference type="ARBA" id="ARBA00023163"/>
    </source>
</evidence>
<accession>A0A7C9MR16</accession>
<evidence type="ECO:0000256" key="3">
    <source>
        <dbReference type="ARBA" id="ARBA00023015"/>
    </source>
</evidence>
<dbReference type="PANTHER" id="PTHR33164">
    <property type="entry name" value="TRANSCRIPTIONAL REGULATOR, MARR FAMILY"/>
    <property type="match status" value="1"/>
</dbReference>
<evidence type="ECO:0000259" key="6">
    <source>
        <dbReference type="PROSITE" id="PS50995"/>
    </source>
</evidence>
<dbReference type="GO" id="GO:0005737">
    <property type="term" value="C:cytoplasm"/>
    <property type="evidence" value="ECO:0007669"/>
    <property type="project" value="UniProtKB-SubCell"/>
</dbReference>
<dbReference type="GO" id="GO:0003700">
    <property type="term" value="F:DNA-binding transcription factor activity"/>
    <property type="evidence" value="ECO:0007669"/>
    <property type="project" value="InterPro"/>
</dbReference>
<organism evidence="7 8">
    <name type="scientific">Kangsaoukella pontilimi</name>
    <dbReference type="NCBI Taxonomy" id="2691042"/>
    <lineage>
        <taxon>Bacteria</taxon>
        <taxon>Pseudomonadati</taxon>
        <taxon>Pseudomonadota</taxon>
        <taxon>Alphaproteobacteria</taxon>
        <taxon>Rhodobacterales</taxon>
        <taxon>Paracoccaceae</taxon>
        <taxon>Kangsaoukella</taxon>
    </lineage>
</organism>
<protein>
    <submittedName>
        <fullName evidence="7">MarR family transcriptional regulator</fullName>
    </submittedName>
</protein>
<dbReference type="Pfam" id="PF22381">
    <property type="entry name" value="Staph_reg_Sar_Rot"/>
    <property type="match status" value="1"/>
</dbReference>
<feature type="domain" description="HTH marR-type" evidence="6">
    <location>
        <begin position="6"/>
        <end position="137"/>
    </location>
</feature>
<comment type="caution">
    <text evidence="7">The sequence shown here is derived from an EMBL/GenBank/DDBJ whole genome shotgun (WGS) entry which is preliminary data.</text>
</comment>
<dbReference type="Gene3D" id="1.10.10.10">
    <property type="entry name" value="Winged helix-like DNA-binding domain superfamily/Winged helix DNA-binding domain"/>
    <property type="match status" value="1"/>
</dbReference>
<dbReference type="Proteomes" id="UP000480350">
    <property type="component" value="Unassembled WGS sequence"/>
</dbReference>
<gene>
    <name evidence="7" type="ORF">GQ651_08665</name>
</gene>
<sequence length="142" mass="16035">MTLAPEDMICFALYSAGHAMQKAYRPLLDELGLTYPQYLVLSALWTKDADQTVNGIGRRLQLESSTLTPLLKRLELMGLVSRTRSDKDERQVVIALTAEGRAMKTRAAHVPRCIAEKTGMTLDEIERLRDDVMRLRSSLREA</sequence>
<keyword evidence="8" id="KW-1185">Reference proteome</keyword>
<dbReference type="EMBL" id="WUPT01000001">
    <property type="protein sequence ID" value="MXQ07917.1"/>
    <property type="molecule type" value="Genomic_DNA"/>
</dbReference>
<evidence type="ECO:0000313" key="8">
    <source>
        <dbReference type="Proteomes" id="UP000480350"/>
    </source>
</evidence>
<evidence type="ECO:0000256" key="1">
    <source>
        <dbReference type="ARBA" id="ARBA00004496"/>
    </source>
</evidence>
<reference evidence="7 8" key="1">
    <citation type="submission" date="2019-12" db="EMBL/GenBank/DDBJ databases">
        <authorList>
            <person name="Lee S.D."/>
        </authorList>
    </citation>
    <scope>NUCLEOTIDE SEQUENCE [LARGE SCALE GENOMIC DNA]</scope>
    <source>
        <strain evidence="7 8">GH1-50</strain>
    </source>
</reference>
<dbReference type="PRINTS" id="PR00598">
    <property type="entry name" value="HTHMARR"/>
</dbReference>
<reference evidence="7 8" key="2">
    <citation type="submission" date="2020-03" db="EMBL/GenBank/DDBJ databases">
        <title>Kangsaoukella pontilimi gen. nov., sp. nov., a new member of the family Rhodobacteraceae isolated from a tidal mudflat.</title>
        <authorList>
            <person name="Kim I.S."/>
        </authorList>
    </citation>
    <scope>NUCLEOTIDE SEQUENCE [LARGE SCALE GENOMIC DNA]</scope>
    <source>
        <strain evidence="7 8">GH1-50</strain>
    </source>
</reference>
<dbReference type="InterPro" id="IPR055166">
    <property type="entry name" value="Transc_reg_Sar_Rot_HTH"/>
</dbReference>
<comment type="subcellular location">
    <subcellularLocation>
        <location evidence="1">Cytoplasm</location>
    </subcellularLocation>
</comment>
<dbReference type="InterPro" id="IPR036388">
    <property type="entry name" value="WH-like_DNA-bd_sf"/>
</dbReference>
<dbReference type="GO" id="GO:0006950">
    <property type="term" value="P:response to stress"/>
    <property type="evidence" value="ECO:0007669"/>
    <property type="project" value="TreeGrafter"/>
</dbReference>
<proteinExistence type="predicted"/>
<dbReference type="SMART" id="SM00347">
    <property type="entry name" value="HTH_MARR"/>
    <property type="match status" value="1"/>
</dbReference>
<dbReference type="SUPFAM" id="SSF46785">
    <property type="entry name" value="Winged helix' DNA-binding domain"/>
    <property type="match status" value="1"/>
</dbReference>